<dbReference type="Pfam" id="PF05922">
    <property type="entry name" value="Inhibitor_I9"/>
    <property type="match status" value="1"/>
</dbReference>
<dbReference type="SUPFAM" id="SSF52743">
    <property type="entry name" value="Subtilisin-like"/>
    <property type="match status" value="1"/>
</dbReference>
<feature type="active site" description="Charge relay system" evidence="6">
    <location>
        <position position="203"/>
    </location>
</feature>
<feature type="chain" id="PRO_5046855377" evidence="8">
    <location>
        <begin position="22"/>
        <end position="417"/>
    </location>
</feature>
<accession>A0ABR3G636</accession>
<evidence type="ECO:0000256" key="5">
    <source>
        <dbReference type="ARBA" id="ARBA00022825"/>
    </source>
</evidence>
<comment type="similarity">
    <text evidence="1 6 7">Belongs to the peptidase S8 family.</text>
</comment>
<evidence type="ECO:0000256" key="6">
    <source>
        <dbReference type="PROSITE-ProRule" id="PRU01240"/>
    </source>
</evidence>
<evidence type="ECO:0000259" key="10">
    <source>
        <dbReference type="Pfam" id="PF05922"/>
    </source>
</evidence>
<organism evidence="11 12">
    <name type="scientific">Discina gigas</name>
    <dbReference type="NCBI Taxonomy" id="1032678"/>
    <lineage>
        <taxon>Eukaryota</taxon>
        <taxon>Fungi</taxon>
        <taxon>Dikarya</taxon>
        <taxon>Ascomycota</taxon>
        <taxon>Pezizomycotina</taxon>
        <taxon>Pezizomycetes</taxon>
        <taxon>Pezizales</taxon>
        <taxon>Discinaceae</taxon>
        <taxon>Discina</taxon>
    </lineage>
</organism>
<sequence>MQLLITLTALAAAFLPLNVIAAPTPGANPLDVYPSPVGRASGNLSSSYIIVLREDTDESVFESHRSWVTNIHKNRLTRRDDPALTGWTTKYVFGKFKGYAGDFDQTTIEKIRMSPEVDFVEENKEMTTFSVVSQSNAPSWGLPRISHSSNSELRTYYYDSTAGAGVTAYIIDTGININHQEFGGRASWGFNNADRINSDLNGHGSHVSGIVAGATFGVAKKARLVAVKVMGKDGTGTNAKIIGGIQWVVADAKKNGRSAKSVANMSLGGSFSTAVNRAVEAAVNSGITFVVAAGNSNTDASNTSPASAGSAITVGSTDNTDTRSKFSNYGRFVDVFAPGTDIVSAWMGSTTASHKLSGTSMASPHVAGLAATIMSAEGISGSAAVTTRIFRLAIANKGRVKNANGNNSWLIYNNSGK</sequence>
<dbReference type="InterPro" id="IPR023828">
    <property type="entry name" value="Peptidase_S8_Ser-AS"/>
</dbReference>
<dbReference type="PROSITE" id="PS51892">
    <property type="entry name" value="SUBTILASE"/>
    <property type="match status" value="1"/>
</dbReference>
<dbReference type="InterPro" id="IPR010259">
    <property type="entry name" value="S8pro/Inhibitor_I9"/>
</dbReference>
<feature type="signal peptide" evidence="8">
    <location>
        <begin position="1"/>
        <end position="21"/>
    </location>
</feature>
<evidence type="ECO:0000256" key="4">
    <source>
        <dbReference type="ARBA" id="ARBA00022801"/>
    </source>
</evidence>
<feature type="active site" description="Charge relay system" evidence="6">
    <location>
        <position position="360"/>
    </location>
</feature>
<dbReference type="InterPro" id="IPR037045">
    <property type="entry name" value="S8pro/Inhibitor_I9_sf"/>
</dbReference>
<dbReference type="PROSITE" id="PS00137">
    <property type="entry name" value="SUBTILASE_HIS"/>
    <property type="match status" value="1"/>
</dbReference>
<evidence type="ECO:0000256" key="7">
    <source>
        <dbReference type="RuleBase" id="RU003355"/>
    </source>
</evidence>
<reference evidence="11 12" key="1">
    <citation type="submission" date="2024-02" db="EMBL/GenBank/DDBJ databases">
        <title>Discinaceae phylogenomics.</title>
        <authorList>
            <person name="Dirks A.C."/>
            <person name="James T.Y."/>
        </authorList>
    </citation>
    <scope>NUCLEOTIDE SEQUENCE [LARGE SCALE GENOMIC DNA]</scope>
    <source>
        <strain evidence="11 12">ACD0624</strain>
    </source>
</reference>
<proteinExistence type="inferred from homology"/>
<evidence type="ECO:0000256" key="2">
    <source>
        <dbReference type="ARBA" id="ARBA00022670"/>
    </source>
</evidence>
<dbReference type="PROSITE" id="PS00138">
    <property type="entry name" value="SUBTILASE_SER"/>
    <property type="match status" value="1"/>
</dbReference>
<dbReference type="EMBL" id="JBBBZM010000254">
    <property type="protein sequence ID" value="KAL0631404.1"/>
    <property type="molecule type" value="Genomic_DNA"/>
</dbReference>
<dbReference type="PANTHER" id="PTHR43806">
    <property type="entry name" value="PEPTIDASE S8"/>
    <property type="match status" value="1"/>
</dbReference>
<dbReference type="SUPFAM" id="SSF54897">
    <property type="entry name" value="Protease propeptides/inhibitors"/>
    <property type="match status" value="1"/>
</dbReference>
<dbReference type="Proteomes" id="UP001447188">
    <property type="component" value="Unassembled WGS sequence"/>
</dbReference>
<keyword evidence="5 6" id="KW-0720">Serine protease</keyword>
<evidence type="ECO:0000259" key="9">
    <source>
        <dbReference type="Pfam" id="PF00082"/>
    </source>
</evidence>
<evidence type="ECO:0000313" key="12">
    <source>
        <dbReference type="Proteomes" id="UP001447188"/>
    </source>
</evidence>
<dbReference type="Gene3D" id="3.40.50.200">
    <property type="entry name" value="Peptidase S8/S53 domain"/>
    <property type="match status" value="1"/>
</dbReference>
<dbReference type="Pfam" id="PF00082">
    <property type="entry name" value="Peptidase_S8"/>
    <property type="match status" value="1"/>
</dbReference>
<feature type="domain" description="Inhibitor I9" evidence="10">
    <location>
        <begin position="47"/>
        <end position="128"/>
    </location>
</feature>
<dbReference type="InterPro" id="IPR023827">
    <property type="entry name" value="Peptidase_S8_Asp-AS"/>
</dbReference>
<evidence type="ECO:0000313" key="11">
    <source>
        <dbReference type="EMBL" id="KAL0631404.1"/>
    </source>
</evidence>
<dbReference type="InterPro" id="IPR015500">
    <property type="entry name" value="Peptidase_S8_subtilisin-rel"/>
</dbReference>
<gene>
    <name evidence="11" type="ORF">Q9L58_009736</name>
</gene>
<keyword evidence="12" id="KW-1185">Reference proteome</keyword>
<evidence type="ECO:0000256" key="3">
    <source>
        <dbReference type="ARBA" id="ARBA00022729"/>
    </source>
</evidence>
<dbReference type="InterPro" id="IPR050131">
    <property type="entry name" value="Peptidase_S8_subtilisin-like"/>
</dbReference>
<evidence type="ECO:0000256" key="1">
    <source>
        <dbReference type="ARBA" id="ARBA00011073"/>
    </source>
</evidence>
<feature type="active site" description="Charge relay system" evidence="6">
    <location>
        <position position="172"/>
    </location>
</feature>
<protein>
    <submittedName>
        <fullName evidence="11">Uncharacterized protein</fullName>
    </submittedName>
</protein>
<dbReference type="InterPro" id="IPR022398">
    <property type="entry name" value="Peptidase_S8_His-AS"/>
</dbReference>
<evidence type="ECO:0000256" key="8">
    <source>
        <dbReference type="SAM" id="SignalP"/>
    </source>
</evidence>
<dbReference type="InterPro" id="IPR000209">
    <property type="entry name" value="Peptidase_S8/S53_dom"/>
</dbReference>
<dbReference type="PANTHER" id="PTHR43806:SF11">
    <property type="entry name" value="CEREVISIN-RELATED"/>
    <property type="match status" value="1"/>
</dbReference>
<dbReference type="PRINTS" id="PR00723">
    <property type="entry name" value="SUBTILISIN"/>
</dbReference>
<keyword evidence="2 6" id="KW-0645">Protease</keyword>
<dbReference type="InterPro" id="IPR034193">
    <property type="entry name" value="PCSK9_ProteinaseK-like"/>
</dbReference>
<keyword evidence="3 8" id="KW-0732">Signal</keyword>
<feature type="domain" description="Peptidase S8/S53" evidence="9">
    <location>
        <begin position="163"/>
        <end position="387"/>
    </location>
</feature>
<dbReference type="CDD" id="cd04077">
    <property type="entry name" value="Peptidases_S8_PCSK9_ProteinaseK_like"/>
    <property type="match status" value="1"/>
</dbReference>
<dbReference type="InterPro" id="IPR036852">
    <property type="entry name" value="Peptidase_S8/S53_dom_sf"/>
</dbReference>
<comment type="caution">
    <text evidence="11">The sequence shown here is derived from an EMBL/GenBank/DDBJ whole genome shotgun (WGS) entry which is preliminary data.</text>
</comment>
<keyword evidence="4 6" id="KW-0378">Hydrolase</keyword>
<dbReference type="Gene3D" id="3.30.70.80">
    <property type="entry name" value="Peptidase S8 propeptide/proteinase inhibitor I9"/>
    <property type="match status" value="1"/>
</dbReference>
<dbReference type="PROSITE" id="PS00136">
    <property type="entry name" value="SUBTILASE_ASP"/>
    <property type="match status" value="1"/>
</dbReference>
<name>A0ABR3G636_9PEZI</name>